<evidence type="ECO:0000313" key="3">
    <source>
        <dbReference type="Proteomes" id="UP001161017"/>
    </source>
</evidence>
<evidence type="ECO:0000313" key="2">
    <source>
        <dbReference type="EMBL" id="MDI1488982.1"/>
    </source>
</evidence>
<proteinExistence type="predicted"/>
<dbReference type="EMBL" id="JAPUFD010000008">
    <property type="protein sequence ID" value="MDI1488982.1"/>
    <property type="molecule type" value="Genomic_DNA"/>
</dbReference>
<protein>
    <submittedName>
        <fullName evidence="2">Uncharacterized protein</fullName>
    </submittedName>
</protein>
<feature type="compositionally biased region" description="Basic and acidic residues" evidence="1">
    <location>
        <begin position="259"/>
        <end position="274"/>
    </location>
</feature>
<feature type="compositionally biased region" description="Basic and acidic residues" evidence="1">
    <location>
        <begin position="155"/>
        <end position="173"/>
    </location>
</feature>
<reference evidence="2" key="1">
    <citation type="journal article" date="2023" name="Genome Biol. Evol.">
        <title>First Whole Genome Sequence and Flow Cytometry Genome Size Data for the Lichen-Forming Fungus Ramalina farinacea (Ascomycota).</title>
        <authorList>
            <person name="Llewellyn T."/>
            <person name="Mian S."/>
            <person name="Hill R."/>
            <person name="Leitch I.J."/>
            <person name="Gaya E."/>
        </authorList>
    </citation>
    <scope>NUCLEOTIDE SEQUENCE</scope>
    <source>
        <strain evidence="2">LIQ254RAFAR</strain>
    </source>
</reference>
<evidence type="ECO:0000256" key="1">
    <source>
        <dbReference type="SAM" id="MobiDB-lite"/>
    </source>
</evidence>
<gene>
    <name evidence="2" type="ORF">OHK93_008259</name>
</gene>
<feature type="region of interest" description="Disordered" evidence="1">
    <location>
        <begin position="129"/>
        <end position="274"/>
    </location>
</feature>
<feature type="compositionally biased region" description="Basic residues" evidence="1">
    <location>
        <begin position="174"/>
        <end position="183"/>
    </location>
</feature>
<name>A0AA43QM39_9LECA</name>
<feature type="compositionally biased region" description="Gly residues" evidence="1">
    <location>
        <begin position="405"/>
        <end position="417"/>
    </location>
</feature>
<comment type="caution">
    <text evidence="2">The sequence shown here is derived from an EMBL/GenBank/DDBJ whole genome shotgun (WGS) entry which is preliminary data.</text>
</comment>
<feature type="compositionally biased region" description="Gly residues" evidence="1">
    <location>
        <begin position="389"/>
        <end position="398"/>
    </location>
</feature>
<dbReference type="AlphaFoldDB" id="A0AA43QM39"/>
<feature type="region of interest" description="Disordered" evidence="1">
    <location>
        <begin position="383"/>
        <end position="430"/>
    </location>
</feature>
<dbReference type="Proteomes" id="UP001161017">
    <property type="component" value="Unassembled WGS sequence"/>
</dbReference>
<accession>A0AA43QM39</accession>
<feature type="compositionally biased region" description="Basic residues" evidence="1">
    <location>
        <begin position="192"/>
        <end position="201"/>
    </location>
</feature>
<keyword evidence="3" id="KW-1185">Reference proteome</keyword>
<sequence length="430" mass="49729">MCRIERYNLIFPDGHSEVREQLLNTCPRGTPSSPCHHREYVQVFRDRFATREENDEYLRRTAPLIEPTRGSTLREVQKSKKPKSVLQNLGIGFKMWHPFSSEKKEREKQKKYIKERSRRSLNQITVVEPMPRAPSPPLAWTPRPQEPFCMTAGPGRERGRPTNRHLEEQEPKVIRPKRKHARRPTTVIVHQEKKKPKKSRRKHEESESDSDYDSDPEDDVSSSERVRPYQRPHRSPSPVPIITPNRELERERNRRYRAERRSERAQKNAQAEHDARVRAEQIAAAEQHEQRRIAHQDRMRLESAERGLAALEANQRARDAQEQQRLLDRETIRMRNMQTVGLTSRHPTRNRPVSLHHPGDQMMATGNDFIDRSIANAEANMRMNAGPLPRGGRGGRGGLMRRNTDGGGAQGRGYGGHGRGHQRGRWGGSG</sequence>
<organism evidence="2 3">
    <name type="scientific">Ramalina farinacea</name>
    <dbReference type="NCBI Taxonomy" id="258253"/>
    <lineage>
        <taxon>Eukaryota</taxon>
        <taxon>Fungi</taxon>
        <taxon>Dikarya</taxon>
        <taxon>Ascomycota</taxon>
        <taxon>Pezizomycotina</taxon>
        <taxon>Lecanoromycetes</taxon>
        <taxon>OSLEUM clade</taxon>
        <taxon>Lecanoromycetidae</taxon>
        <taxon>Lecanorales</taxon>
        <taxon>Lecanorineae</taxon>
        <taxon>Ramalinaceae</taxon>
        <taxon>Ramalina</taxon>
    </lineage>
</organism>
<feature type="compositionally biased region" description="Acidic residues" evidence="1">
    <location>
        <begin position="206"/>
        <end position="221"/>
    </location>
</feature>